<gene>
    <name evidence="4" type="ORF">D917_07911</name>
</gene>
<dbReference type="AlphaFoldDB" id="A0A1Y3EMQ3"/>
<dbReference type="SMART" id="SM00360">
    <property type="entry name" value="RRM"/>
    <property type="match status" value="2"/>
</dbReference>
<dbReference type="InterPro" id="IPR050374">
    <property type="entry name" value="RRT5_SRSF_SR"/>
</dbReference>
<dbReference type="EMBL" id="LVZM01007487">
    <property type="protein sequence ID" value="OUC46205.1"/>
    <property type="molecule type" value="Genomic_DNA"/>
</dbReference>
<keyword evidence="1 2" id="KW-0694">RNA-binding</keyword>
<name>A0A1Y3EMQ3_9BILA</name>
<dbReference type="GO" id="GO:1990904">
    <property type="term" value="C:ribonucleoprotein complex"/>
    <property type="evidence" value="ECO:0007669"/>
    <property type="project" value="TreeGrafter"/>
</dbReference>
<proteinExistence type="predicted"/>
<evidence type="ECO:0000259" key="3">
    <source>
        <dbReference type="PROSITE" id="PS50102"/>
    </source>
</evidence>
<dbReference type="PANTHER" id="PTHR23003">
    <property type="entry name" value="RNA RECOGNITION MOTIF RRM DOMAIN CONTAINING PROTEIN"/>
    <property type="match status" value="1"/>
</dbReference>
<feature type="domain" description="RRM" evidence="3">
    <location>
        <begin position="157"/>
        <end position="234"/>
    </location>
</feature>
<dbReference type="Pfam" id="PF00076">
    <property type="entry name" value="RRM_1"/>
    <property type="match status" value="2"/>
</dbReference>
<dbReference type="InterPro" id="IPR000504">
    <property type="entry name" value="RRM_dom"/>
</dbReference>
<dbReference type="PROSITE" id="PS50102">
    <property type="entry name" value="RRM"/>
    <property type="match status" value="2"/>
</dbReference>
<protein>
    <recommendedName>
        <fullName evidence="3">RRM domain-containing protein</fullName>
    </recommendedName>
</protein>
<dbReference type="Gene3D" id="3.30.70.330">
    <property type="match status" value="3"/>
</dbReference>
<accession>A0A1Y3EMQ3</accession>
<dbReference type="GO" id="GO:0003729">
    <property type="term" value="F:mRNA binding"/>
    <property type="evidence" value="ECO:0007669"/>
    <property type="project" value="TreeGrafter"/>
</dbReference>
<dbReference type="InterPro" id="IPR035979">
    <property type="entry name" value="RBD_domain_sf"/>
</dbReference>
<dbReference type="GO" id="GO:0005634">
    <property type="term" value="C:nucleus"/>
    <property type="evidence" value="ECO:0007669"/>
    <property type="project" value="TreeGrafter"/>
</dbReference>
<feature type="domain" description="RRM" evidence="3">
    <location>
        <begin position="18"/>
        <end position="96"/>
    </location>
</feature>
<dbReference type="PANTHER" id="PTHR23003:SF3">
    <property type="entry name" value="FI21236P1-RELATED"/>
    <property type="match status" value="1"/>
</dbReference>
<organism evidence="4 5">
    <name type="scientific">Trichinella nativa</name>
    <dbReference type="NCBI Taxonomy" id="6335"/>
    <lineage>
        <taxon>Eukaryota</taxon>
        <taxon>Metazoa</taxon>
        <taxon>Ecdysozoa</taxon>
        <taxon>Nematoda</taxon>
        <taxon>Enoplea</taxon>
        <taxon>Dorylaimia</taxon>
        <taxon>Trichinellida</taxon>
        <taxon>Trichinellidae</taxon>
        <taxon>Trichinella</taxon>
    </lineage>
</organism>
<evidence type="ECO:0000256" key="1">
    <source>
        <dbReference type="ARBA" id="ARBA00022884"/>
    </source>
</evidence>
<evidence type="ECO:0000313" key="4">
    <source>
        <dbReference type="EMBL" id="OUC46205.1"/>
    </source>
</evidence>
<dbReference type="Proteomes" id="UP000243006">
    <property type="component" value="Unassembled WGS sequence"/>
</dbReference>
<evidence type="ECO:0000256" key="2">
    <source>
        <dbReference type="PROSITE-ProRule" id="PRU00176"/>
    </source>
</evidence>
<dbReference type="GO" id="GO:0005737">
    <property type="term" value="C:cytoplasm"/>
    <property type="evidence" value="ECO:0007669"/>
    <property type="project" value="TreeGrafter"/>
</dbReference>
<sequence>MILSARRKRPSKDISSDKMVYISNIPYDIRWMELKDIIREKAGDVSYVEMIEKGDGKSKGCALVEFKDRETAKKCVENMHRMTVKDRSIVVKEIRVLVTDPERFFKRVKEETGVDFFANQSGQKNFPIEEPPKEIFETFGLSPVFLRGLGIHSALSNRVFVSNLPITVGPSKLKEVFSLAGKVLDVDFPLDKTGKTKCVACIEFEHPLEAVQAISMLDSQKLYDKMLCVRMDNAVTRKRRESRMPGELPYGLQSVGQGLGLNGVPLVNIILYKCKNGFLAANAASFNNQSLLGSNPLMNQGFQPPQSMNPPFGPNRPPAGPMPGGNGIGVGIPMGRSFDGPPTIPMAPGAFDQGPMMGASHPFDKADMPPLGMGGGAGGMNVGFGAPAAINGNYRSFPSLLSNAPDFEYIQSGGGPGQPGGFPNRPNSRTIIVRNLPLDFTWQSLRDRMRCYGEVEFADIIQPGKLRIIHSGLIDFLTFFINDVHPSKCLNLFAEVFRLSYALDCCQLNLIILSVLRLRFAERFGCRRSSYRRRFQYRLINFASPVKKNILLNRPLVLFYYGALLFVFQHINFTPLQFPFKSCILHLLISAKFTACSSRCAGCSREGFFIFNNYCQKYYCVLQPLNNGISFTEHVAINRKRVFVQMTVNCFDC</sequence>
<evidence type="ECO:0000313" key="5">
    <source>
        <dbReference type="Proteomes" id="UP000243006"/>
    </source>
</evidence>
<dbReference type="SUPFAM" id="SSF54928">
    <property type="entry name" value="RNA-binding domain, RBD"/>
    <property type="match status" value="2"/>
</dbReference>
<comment type="caution">
    <text evidence="4">The sequence shown here is derived from an EMBL/GenBank/DDBJ whole genome shotgun (WGS) entry which is preliminary data.</text>
</comment>
<dbReference type="InterPro" id="IPR012677">
    <property type="entry name" value="Nucleotide-bd_a/b_plait_sf"/>
</dbReference>
<reference evidence="4 5" key="1">
    <citation type="submission" date="2015-04" db="EMBL/GenBank/DDBJ databases">
        <title>Draft genome of the roundworm Trichinella nativa.</title>
        <authorList>
            <person name="Mitreva M."/>
        </authorList>
    </citation>
    <scope>NUCLEOTIDE SEQUENCE [LARGE SCALE GENOMIC DNA]</scope>
    <source>
        <strain evidence="4 5">ISS45</strain>
    </source>
</reference>